<keyword evidence="1" id="KW-0732">Signal</keyword>
<dbReference type="InterPro" id="IPR036501">
    <property type="entry name" value="Inhibitor_vert_lysozyme_sf"/>
</dbReference>
<evidence type="ECO:0000313" key="3">
    <source>
        <dbReference type="Proteomes" id="UP000229314"/>
    </source>
</evidence>
<proteinExistence type="predicted"/>
<organism evidence="2 3">
    <name type="scientific">Paracoccus yeei</name>
    <dbReference type="NCBI Taxonomy" id="147645"/>
    <lineage>
        <taxon>Bacteria</taxon>
        <taxon>Pseudomonadati</taxon>
        <taxon>Pseudomonadota</taxon>
        <taxon>Alphaproteobacteria</taxon>
        <taxon>Rhodobacterales</taxon>
        <taxon>Paracoccaceae</taxon>
        <taxon>Paracoccus</taxon>
    </lineage>
</organism>
<accession>A0A2D2C3K2</accession>
<dbReference type="AlphaFoldDB" id="A0A2D2C3K2"/>
<evidence type="ECO:0000313" key="2">
    <source>
        <dbReference type="EMBL" id="ATQ57087.1"/>
    </source>
</evidence>
<evidence type="ECO:0000256" key="1">
    <source>
        <dbReference type="SAM" id="SignalP"/>
    </source>
</evidence>
<dbReference type="Gene3D" id="3.40.1420.10">
    <property type="entry name" value="Inhibitor of vertebrate lysozyme"/>
    <property type="match status" value="1"/>
</dbReference>
<reference evidence="2 3" key="1">
    <citation type="submission" date="2017-10" db="EMBL/GenBank/DDBJ databases">
        <title>Complete genome sequence of Paracoccus yeei TT13 isolated from human skin.</title>
        <authorList>
            <person name="Lee K."/>
            <person name="Lim J.Y."/>
            <person name="Hwang I."/>
        </authorList>
    </citation>
    <scope>NUCLEOTIDE SEQUENCE [LARGE SCALE GENOMIC DNA]</scope>
    <source>
        <strain evidence="2 3">TT13</strain>
    </source>
</reference>
<dbReference type="Proteomes" id="UP000229314">
    <property type="component" value="Chromosome"/>
</dbReference>
<name>A0A2D2C3K2_9RHOB</name>
<feature type="signal peptide" evidence="1">
    <location>
        <begin position="1"/>
        <end position="21"/>
    </location>
</feature>
<protein>
    <submittedName>
        <fullName evidence="2">C-lysozyme inhibitor</fullName>
    </submittedName>
</protein>
<feature type="chain" id="PRO_5013622171" evidence="1">
    <location>
        <begin position="22"/>
        <end position="153"/>
    </location>
</feature>
<sequence>MMYRTLLAPLAALALAGTALAQDAPPELPRLSAALKDPGLAAAFDAMTARQPLPDWLDGSLVESATRAAAFDGKEWLVMTACKAHDCAAHRIAVLYDPKDGAMHGVLSETDGTVERLTWLGIGGGAESIDGRTILYAALTGSLDNHPQAFNYD</sequence>
<dbReference type="SUPFAM" id="SSF89872">
    <property type="entry name" value="Inhibitor of vertebrate lysozyme, Ivy"/>
    <property type="match status" value="1"/>
</dbReference>
<gene>
    <name evidence="2" type="ORF">PYTT13_15660</name>
</gene>
<dbReference type="EMBL" id="CP024422">
    <property type="protein sequence ID" value="ATQ57087.1"/>
    <property type="molecule type" value="Genomic_DNA"/>
</dbReference>
<dbReference type="Pfam" id="PF08816">
    <property type="entry name" value="Ivy"/>
    <property type="match status" value="1"/>
</dbReference>